<accession>A0A921U1B1</accession>
<organism evidence="1 2">
    <name type="scientific">Sorghum bicolor</name>
    <name type="common">Sorghum</name>
    <name type="synonym">Sorghum vulgare</name>
    <dbReference type="NCBI Taxonomy" id="4558"/>
    <lineage>
        <taxon>Eukaryota</taxon>
        <taxon>Viridiplantae</taxon>
        <taxon>Streptophyta</taxon>
        <taxon>Embryophyta</taxon>
        <taxon>Tracheophyta</taxon>
        <taxon>Spermatophyta</taxon>
        <taxon>Magnoliopsida</taxon>
        <taxon>Liliopsida</taxon>
        <taxon>Poales</taxon>
        <taxon>Poaceae</taxon>
        <taxon>PACMAD clade</taxon>
        <taxon>Panicoideae</taxon>
        <taxon>Andropogonodae</taxon>
        <taxon>Andropogoneae</taxon>
        <taxon>Sorghinae</taxon>
        <taxon>Sorghum</taxon>
    </lineage>
</organism>
<sequence length="113" mass="11833">MRWGMTGGARLSAARALGERSAGRWPRARVLGRASAWAAGYARVGCACWAARAVLGRGERERGWGARAGPRARCWAAANASAGGAASWAASSSRAKSAFHFSSPSFIPFSNFC</sequence>
<reference evidence="1" key="2">
    <citation type="submission" date="2020-10" db="EMBL/GenBank/DDBJ databases">
        <authorList>
            <person name="Cooper E.A."/>
            <person name="Brenton Z.W."/>
            <person name="Flinn B.S."/>
            <person name="Jenkins J."/>
            <person name="Shu S."/>
            <person name="Flowers D."/>
            <person name="Luo F."/>
            <person name="Wang Y."/>
            <person name="Xia P."/>
            <person name="Barry K."/>
            <person name="Daum C."/>
            <person name="Lipzen A."/>
            <person name="Yoshinaga Y."/>
            <person name="Schmutz J."/>
            <person name="Saski C."/>
            <person name="Vermerris W."/>
            <person name="Kresovich S."/>
        </authorList>
    </citation>
    <scope>NUCLEOTIDE SEQUENCE</scope>
</reference>
<evidence type="ECO:0000313" key="2">
    <source>
        <dbReference type="Proteomes" id="UP000807115"/>
    </source>
</evidence>
<dbReference type="EMBL" id="CM027689">
    <property type="protein sequence ID" value="KAG0514509.1"/>
    <property type="molecule type" value="Genomic_DNA"/>
</dbReference>
<proteinExistence type="predicted"/>
<dbReference type="AlphaFoldDB" id="A0A921U1B1"/>
<reference evidence="1" key="1">
    <citation type="journal article" date="2019" name="BMC Genomics">
        <title>A new reference genome for Sorghum bicolor reveals high levels of sequence similarity between sweet and grain genotypes: implications for the genetics of sugar metabolism.</title>
        <authorList>
            <person name="Cooper E.A."/>
            <person name="Brenton Z.W."/>
            <person name="Flinn B.S."/>
            <person name="Jenkins J."/>
            <person name="Shu S."/>
            <person name="Flowers D."/>
            <person name="Luo F."/>
            <person name="Wang Y."/>
            <person name="Xia P."/>
            <person name="Barry K."/>
            <person name="Daum C."/>
            <person name="Lipzen A."/>
            <person name="Yoshinaga Y."/>
            <person name="Schmutz J."/>
            <person name="Saski C."/>
            <person name="Vermerris W."/>
            <person name="Kresovich S."/>
        </authorList>
    </citation>
    <scope>NUCLEOTIDE SEQUENCE</scope>
</reference>
<comment type="caution">
    <text evidence="1">The sequence shown here is derived from an EMBL/GenBank/DDBJ whole genome shotgun (WGS) entry which is preliminary data.</text>
</comment>
<evidence type="ECO:0000313" key="1">
    <source>
        <dbReference type="EMBL" id="KAG0514509.1"/>
    </source>
</evidence>
<protein>
    <submittedName>
        <fullName evidence="1">Uncharacterized protein</fullName>
    </submittedName>
</protein>
<dbReference type="Proteomes" id="UP000807115">
    <property type="component" value="Chromosome 10"/>
</dbReference>
<name>A0A921U1B1_SORBI</name>
<gene>
    <name evidence="1" type="ORF">BDA96_10G198100</name>
</gene>